<dbReference type="PROSITE" id="PS51778">
    <property type="entry name" value="VAST"/>
    <property type="match status" value="1"/>
</dbReference>
<evidence type="ECO:0000259" key="4">
    <source>
        <dbReference type="PROSITE" id="PS51778"/>
    </source>
</evidence>
<dbReference type="OrthoDB" id="49226at2759"/>
<proteinExistence type="predicted"/>
<evidence type="ECO:0000256" key="2">
    <source>
        <dbReference type="ARBA" id="ARBA00023136"/>
    </source>
</evidence>
<organism evidence="5 6">
    <name type="scientific">Nitzschia inconspicua</name>
    <dbReference type="NCBI Taxonomy" id="303405"/>
    <lineage>
        <taxon>Eukaryota</taxon>
        <taxon>Sar</taxon>
        <taxon>Stramenopiles</taxon>
        <taxon>Ochrophyta</taxon>
        <taxon>Bacillariophyta</taxon>
        <taxon>Bacillariophyceae</taxon>
        <taxon>Bacillariophycidae</taxon>
        <taxon>Bacillariales</taxon>
        <taxon>Bacillariaceae</taxon>
        <taxon>Nitzschia</taxon>
    </lineage>
</organism>
<reference evidence="5" key="2">
    <citation type="submission" date="2021-04" db="EMBL/GenBank/DDBJ databases">
        <authorList>
            <person name="Podell S."/>
        </authorList>
    </citation>
    <scope>NUCLEOTIDE SEQUENCE</scope>
    <source>
        <strain evidence="5">Hildebrandi</strain>
    </source>
</reference>
<dbReference type="GO" id="GO:0016020">
    <property type="term" value="C:membrane"/>
    <property type="evidence" value="ECO:0007669"/>
    <property type="project" value="UniProtKB-SubCell"/>
</dbReference>
<evidence type="ECO:0000313" key="6">
    <source>
        <dbReference type="Proteomes" id="UP000693970"/>
    </source>
</evidence>
<feature type="domain" description="VASt" evidence="4">
    <location>
        <begin position="291"/>
        <end position="477"/>
    </location>
</feature>
<evidence type="ECO:0000256" key="1">
    <source>
        <dbReference type="ARBA" id="ARBA00004370"/>
    </source>
</evidence>
<feature type="compositionally biased region" description="Basic and acidic residues" evidence="3">
    <location>
        <begin position="26"/>
        <end position="40"/>
    </location>
</feature>
<dbReference type="EMBL" id="JAGRRH010000014">
    <property type="protein sequence ID" value="KAG7358179.1"/>
    <property type="molecule type" value="Genomic_DNA"/>
</dbReference>
<accession>A0A9K3LAJ6</accession>
<dbReference type="PANTHER" id="PTHR47666">
    <property type="entry name" value="PROTEIN VASCULAR ASSOCIATED DEATH 1, CHLOROPLASTIC"/>
    <property type="match status" value="1"/>
</dbReference>
<protein>
    <recommendedName>
        <fullName evidence="4">VASt domain-containing protein</fullName>
    </recommendedName>
</protein>
<dbReference type="AlphaFoldDB" id="A0A9K3LAJ6"/>
<keyword evidence="2" id="KW-0472">Membrane</keyword>
<dbReference type="Proteomes" id="UP000693970">
    <property type="component" value="Unassembled WGS sequence"/>
</dbReference>
<keyword evidence="6" id="KW-1185">Reference proteome</keyword>
<dbReference type="PANTHER" id="PTHR47666:SF1">
    <property type="entry name" value="PROTEIN VASCULAR ASSOCIATED DEATH 1, CHLOROPLASTIC"/>
    <property type="match status" value="1"/>
</dbReference>
<evidence type="ECO:0000313" key="5">
    <source>
        <dbReference type="EMBL" id="KAG7358179.1"/>
    </source>
</evidence>
<evidence type="ECO:0000256" key="3">
    <source>
        <dbReference type="SAM" id="MobiDB-lite"/>
    </source>
</evidence>
<gene>
    <name evidence="5" type="ORF">IV203_014766</name>
</gene>
<dbReference type="InterPro" id="IPR031968">
    <property type="entry name" value="VASt"/>
</dbReference>
<feature type="compositionally biased region" description="Polar residues" evidence="3">
    <location>
        <begin position="14"/>
        <end position="25"/>
    </location>
</feature>
<dbReference type="Pfam" id="PF16016">
    <property type="entry name" value="VASt"/>
    <property type="match status" value="1"/>
</dbReference>
<feature type="region of interest" description="Disordered" evidence="3">
    <location>
        <begin position="1"/>
        <end position="42"/>
    </location>
</feature>
<comment type="caution">
    <text evidence="5">The sequence shown here is derived from an EMBL/GenBank/DDBJ whole genome shotgun (WGS) entry which is preliminary data.</text>
</comment>
<reference evidence="5" key="1">
    <citation type="journal article" date="2021" name="Sci. Rep.">
        <title>Diploid genomic architecture of Nitzschia inconspicua, an elite biomass production diatom.</title>
        <authorList>
            <person name="Oliver A."/>
            <person name="Podell S."/>
            <person name="Pinowska A."/>
            <person name="Traller J.C."/>
            <person name="Smith S.R."/>
            <person name="McClure R."/>
            <person name="Beliaev A."/>
            <person name="Bohutskyi P."/>
            <person name="Hill E.A."/>
            <person name="Rabines A."/>
            <person name="Zheng H."/>
            <person name="Allen L.Z."/>
            <person name="Kuo A."/>
            <person name="Grigoriev I.V."/>
            <person name="Allen A.E."/>
            <person name="Hazlebeck D."/>
            <person name="Allen E.E."/>
        </authorList>
    </citation>
    <scope>NUCLEOTIDE SEQUENCE</scope>
    <source>
        <strain evidence="5">Hildebrandi</strain>
    </source>
</reference>
<comment type="subcellular location">
    <subcellularLocation>
        <location evidence="1">Membrane</location>
    </subcellularLocation>
</comment>
<sequence length="569" mass="64308">MNATSSSSDKKQPGSKTVVNGGTVDNKTKKGTSTDDDKSKTKSTKTNDIIFEKVGYIVEEFKCCHNNFQGMLYVGPLAIVFLGRMLLFEWTVVIKWDEVRKVVKCVERGYENGIRIDAQQPGTTESTKYYFERFFDSNRALGMLISLHNDSILELTSKMKPSARSLSRGLRRTNSDPLRISNLFNFDDDALVFQSDDDIIHDYNNPKSTFQSNIPIEETKSSSEFPPPKEVASSIPGRAYRRSSTYNFSPESAQVLLIPEGNKTVTSPDENTGDKSKNMQEEWQAVLRDKSYSEIVIQDLELPCDLDTFLSDFVLDQAKHSMATFMAGCGDQDIQISPWKKSDEDGRTTQGRYSRIIEYTHPIDAPMAPPLARARKEQSYVRYGDYGLIFDTQTYVSDVPMTDCFYVADRIRVERKENDDQSTTTTSPTISISVAFDVRFVKSTMFRAIITRTTKSELQKFCHSLAEFLSRAVGTKAVSEDTSQFTAKPSLASRPAPSSKSIESNNNWIQVCSLFLLLAMLGMQGWMMREFRNLKMEFHRQSLSLESCSSGPRPQPNQPQLRVIHGDDL</sequence>
<name>A0A9K3LAJ6_9STRA</name>